<dbReference type="InterPro" id="IPR011990">
    <property type="entry name" value="TPR-like_helical_dom_sf"/>
</dbReference>
<sequence>MKFGVLGALEVTDDGVDLRVGGPRHRALLSTLLVHPGEAVATDCLVDALWGERPPRSAPEMLHVRVSELRRALSSGPSRRADVLITRTSGYLLAAQPDDIDAVRFAMLIGAARHASDGADWPAASAGLAEALALWRGPPFPDIADRPFAQAEIARLEDLRLQAVESRLDADLALGRHAAAVPELRSLVIAHPLHERFWYQLMLALHRCGRTSESLNAYQALRERLRDELGTEPAPALSELHTRILRQEPSVIPPGPPPTAPAATPNNLPPTLTSFVGRHAELDEIADLLRHSRLVTLTGVGGVGKSRLAVEAAAAHLDDYPDGVWFIDLAALTDPRLIAATVATVVGATEHPDRSALDQVVAHLDGARTLLIMDNCEHLGDAPAEFVRRLFDAGPHLRLLCTGRERLRITGEMLRPIDGLPITSTTPAHGNADAVELFAHRAAAVRARFKITADVAPAVERICRRLDGLPLAIELAAARVSSFSPAQIAAELSDRLVLLTGSAQVAVPRHRTLRTVIDWSYGLLSPVERRVFDRLAVFVGGFTFDAADQVCRHGEEFDLVAVLGNLVDKSLVTADLVATPEYRYRQLETVRAYAAERLDAGADGETIRRRHAAYFAAMAAEARQGLRSADQLSWLEQLTWEHGNLRTAMRTWLDGKDFETAAEVAGSIYPFWDLRGHYVEGRRWLDLVLADAGLSDRTRVRALMGSATLAVIQGDGEVAMAACTEAADLSRRCGDTVGLAHALQYLALIATYAEELDEAEVLLAESLAAAERPDAGWERSWAYVFLGSLALAQGDTARAVAATRSADRELAAVGDSEAYAWSSAIRAGAYWAGGRHRSANAEAHAAIRAFHRLGGLFGLSLSLLVAGLILGTDGKPLRSVRVLAAAEALRASIGVGIQPFLTRWLSGAIESATAEAGAPAVRLAWEAGAQLSPDAAVAEALRELKPPI</sequence>
<dbReference type="PANTHER" id="PTHR47691">
    <property type="entry name" value="REGULATOR-RELATED"/>
    <property type="match status" value="1"/>
</dbReference>
<keyword evidence="6" id="KW-1185">Reference proteome</keyword>
<dbReference type="InterPro" id="IPR016032">
    <property type="entry name" value="Sig_transdc_resp-reg_C-effctor"/>
</dbReference>
<feature type="domain" description="OmpR/PhoB-type" evidence="4">
    <location>
        <begin position="1"/>
        <end position="95"/>
    </location>
</feature>
<dbReference type="InterPro" id="IPR049945">
    <property type="entry name" value="AAA_22"/>
</dbReference>
<proteinExistence type="inferred from homology"/>
<dbReference type="InterPro" id="IPR001867">
    <property type="entry name" value="OmpR/PhoB-type_DNA-bd"/>
</dbReference>
<dbReference type="Pfam" id="PF13401">
    <property type="entry name" value="AAA_22"/>
    <property type="match status" value="1"/>
</dbReference>
<dbReference type="Pfam" id="PF25872">
    <property type="entry name" value="HTH_77"/>
    <property type="match status" value="1"/>
</dbReference>
<evidence type="ECO:0000313" key="6">
    <source>
        <dbReference type="Proteomes" id="UP001596548"/>
    </source>
</evidence>
<evidence type="ECO:0000256" key="2">
    <source>
        <dbReference type="ARBA" id="ARBA00023125"/>
    </source>
</evidence>
<dbReference type="SMART" id="SM01043">
    <property type="entry name" value="BTAD"/>
    <property type="match status" value="1"/>
</dbReference>
<dbReference type="InterPro" id="IPR005158">
    <property type="entry name" value="BTAD"/>
</dbReference>
<reference evidence="6" key="1">
    <citation type="journal article" date="2019" name="Int. J. Syst. Evol. Microbiol.">
        <title>The Global Catalogue of Microorganisms (GCM) 10K type strain sequencing project: providing services to taxonomists for standard genome sequencing and annotation.</title>
        <authorList>
            <consortium name="The Broad Institute Genomics Platform"/>
            <consortium name="The Broad Institute Genome Sequencing Center for Infectious Disease"/>
            <person name="Wu L."/>
            <person name="Ma J."/>
        </authorList>
    </citation>
    <scope>NUCLEOTIDE SEQUENCE [LARGE SCALE GENOMIC DNA]</scope>
    <source>
        <strain evidence="6">XZYJT-10</strain>
    </source>
</reference>
<accession>A0ABW2I396</accession>
<dbReference type="PANTHER" id="PTHR47691:SF3">
    <property type="entry name" value="HTH-TYPE TRANSCRIPTIONAL REGULATOR RV0890C-RELATED"/>
    <property type="match status" value="1"/>
</dbReference>
<evidence type="ECO:0000256" key="1">
    <source>
        <dbReference type="ARBA" id="ARBA00005820"/>
    </source>
</evidence>
<gene>
    <name evidence="5" type="ORF">ACFQS1_35865</name>
</gene>
<name>A0ABW2I396_9ACTN</name>
<dbReference type="SMART" id="SM00862">
    <property type="entry name" value="Trans_reg_C"/>
    <property type="match status" value="1"/>
</dbReference>
<organism evidence="5 6">
    <name type="scientific">Paractinoplanes rhizophilus</name>
    <dbReference type="NCBI Taxonomy" id="1416877"/>
    <lineage>
        <taxon>Bacteria</taxon>
        <taxon>Bacillati</taxon>
        <taxon>Actinomycetota</taxon>
        <taxon>Actinomycetes</taxon>
        <taxon>Micromonosporales</taxon>
        <taxon>Micromonosporaceae</taxon>
        <taxon>Paractinoplanes</taxon>
    </lineage>
</organism>
<feature type="DNA-binding region" description="OmpR/PhoB-type" evidence="3">
    <location>
        <begin position="1"/>
        <end position="95"/>
    </location>
</feature>
<dbReference type="InterPro" id="IPR036388">
    <property type="entry name" value="WH-like_DNA-bd_sf"/>
</dbReference>
<dbReference type="InterPro" id="IPR027417">
    <property type="entry name" value="P-loop_NTPase"/>
</dbReference>
<dbReference type="CDD" id="cd15831">
    <property type="entry name" value="BTAD"/>
    <property type="match status" value="1"/>
</dbReference>
<dbReference type="Proteomes" id="UP001596548">
    <property type="component" value="Unassembled WGS sequence"/>
</dbReference>
<dbReference type="Pfam" id="PF00486">
    <property type="entry name" value="Trans_reg_C"/>
    <property type="match status" value="1"/>
</dbReference>
<dbReference type="Pfam" id="PF03704">
    <property type="entry name" value="BTAD"/>
    <property type="match status" value="1"/>
</dbReference>
<dbReference type="SUPFAM" id="SSF48452">
    <property type="entry name" value="TPR-like"/>
    <property type="match status" value="2"/>
</dbReference>
<dbReference type="Gene3D" id="1.10.10.10">
    <property type="entry name" value="Winged helix-like DNA-binding domain superfamily/Winged helix DNA-binding domain"/>
    <property type="match status" value="1"/>
</dbReference>
<dbReference type="Gene3D" id="1.25.40.10">
    <property type="entry name" value="Tetratricopeptide repeat domain"/>
    <property type="match status" value="2"/>
</dbReference>
<dbReference type="SUPFAM" id="SSF52540">
    <property type="entry name" value="P-loop containing nucleoside triphosphate hydrolases"/>
    <property type="match status" value="1"/>
</dbReference>
<dbReference type="PRINTS" id="PR00364">
    <property type="entry name" value="DISEASERSIST"/>
</dbReference>
<dbReference type="Gene3D" id="3.40.50.300">
    <property type="entry name" value="P-loop containing nucleotide triphosphate hydrolases"/>
    <property type="match status" value="1"/>
</dbReference>
<comment type="caution">
    <text evidence="5">The sequence shown here is derived from an EMBL/GenBank/DDBJ whole genome shotgun (WGS) entry which is preliminary data.</text>
</comment>
<dbReference type="InterPro" id="IPR058852">
    <property type="entry name" value="HTH_77"/>
</dbReference>
<evidence type="ECO:0000313" key="5">
    <source>
        <dbReference type="EMBL" id="MFC7279371.1"/>
    </source>
</evidence>
<dbReference type="RefSeq" id="WP_378976635.1">
    <property type="nucleotide sequence ID" value="NZ_JBHTBJ010000049.1"/>
</dbReference>
<dbReference type="SUPFAM" id="SSF46894">
    <property type="entry name" value="C-terminal effector domain of the bipartite response regulators"/>
    <property type="match status" value="1"/>
</dbReference>
<keyword evidence="2 3" id="KW-0238">DNA-binding</keyword>
<dbReference type="EMBL" id="JBHTBJ010000049">
    <property type="protein sequence ID" value="MFC7279371.1"/>
    <property type="molecule type" value="Genomic_DNA"/>
</dbReference>
<dbReference type="PROSITE" id="PS51755">
    <property type="entry name" value="OMPR_PHOB"/>
    <property type="match status" value="1"/>
</dbReference>
<evidence type="ECO:0000259" key="4">
    <source>
        <dbReference type="PROSITE" id="PS51755"/>
    </source>
</evidence>
<evidence type="ECO:0000256" key="3">
    <source>
        <dbReference type="PROSITE-ProRule" id="PRU01091"/>
    </source>
</evidence>
<protein>
    <submittedName>
        <fullName evidence="5">BTAD domain-containing putative transcriptional regulator</fullName>
    </submittedName>
</protein>
<comment type="similarity">
    <text evidence="1">Belongs to the AfsR/DnrI/RedD regulatory family.</text>
</comment>